<feature type="domain" description="AB hydrolase-1" evidence="1">
    <location>
        <begin position="32"/>
        <end position="276"/>
    </location>
</feature>
<reference evidence="2 3" key="1">
    <citation type="journal article" date="2011" name="Stand. Genomic Sci.">
        <title>Complete genome sequence of Haliscomenobacter hydrossis type strain (O).</title>
        <authorList>
            <consortium name="US DOE Joint Genome Institute (JGI-PGF)"/>
            <person name="Daligault H."/>
            <person name="Lapidus A."/>
            <person name="Zeytun A."/>
            <person name="Nolan M."/>
            <person name="Lucas S."/>
            <person name="Del Rio T.G."/>
            <person name="Tice H."/>
            <person name="Cheng J.F."/>
            <person name="Tapia R."/>
            <person name="Han C."/>
            <person name="Goodwin L."/>
            <person name="Pitluck S."/>
            <person name="Liolios K."/>
            <person name="Pagani I."/>
            <person name="Ivanova N."/>
            <person name="Huntemann M."/>
            <person name="Mavromatis K."/>
            <person name="Mikhailova N."/>
            <person name="Pati A."/>
            <person name="Chen A."/>
            <person name="Palaniappan K."/>
            <person name="Land M."/>
            <person name="Hauser L."/>
            <person name="Brambilla E.M."/>
            <person name="Rohde M."/>
            <person name="Verbarg S."/>
            <person name="Goker M."/>
            <person name="Bristow J."/>
            <person name="Eisen J.A."/>
            <person name="Markowitz V."/>
            <person name="Hugenholtz P."/>
            <person name="Kyrpides N.C."/>
            <person name="Klenk H.P."/>
            <person name="Woyke T."/>
        </authorList>
    </citation>
    <scope>NUCLEOTIDE SEQUENCE [LARGE SCALE GENOMIC DNA]</scope>
    <source>
        <strain evidence="3">ATCC 27775 / DSM 1100 / LMG 10767 / O</strain>
    </source>
</reference>
<dbReference type="InterPro" id="IPR000073">
    <property type="entry name" value="AB_hydrolase_1"/>
</dbReference>
<evidence type="ECO:0000259" key="1">
    <source>
        <dbReference type="Pfam" id="PF00561"/>
    </source>
</evidence>
<organism evidence="2 3">
    <name type="scientific">Haliscomenobacter hydrossis (strain ATCC 27775 / DSM 1100 / LMG 10767 / O)</name>
    <dbReference type="NCBI Taxonomy" id="760192"/>
    <lineage>
        <taxon>Bacteria</taxon>
        <taxon>Pseudomonadati</taxon>
        <taxon>Bacteroidota</taxon>
        <taxon>Saprospiria</taxon>
        <taxon>Saprospirales</taxon>
        <taxon>Haliscomenobacteraceae</taxon>
        <taxon>Haliscomenobacter</taxon>
    </lineage>
</organism>
<dbReference type="PRINTS" id="PR00111">
    <property type="entry name" value="ABHYDROLASE"/>
</dbReference>
<dbReference type="KEGG" id="hhy:Halhy_1941"/>
<evidence type="ECO:0000313" key="2">
    <source>
        <dbReference type="EMBL" id="AEE49826.1"/>
    </source>
</evidence>
<dbReference type="Pfam" id="PF00561">
    <property type="entry name" value="Abhydrolase_1"/>
    <property type="match status" value="1"/>
</dbReference>
<dbReference type="GO" id="GO:0016787">
    <property type="term" value="F:hydrolase activity"/>
    <property type="evidence" value="ECO:0007669"/>
    <property type="project" value="UniProtKB-KW"/>
</dbReference>
<dbReference type="PANTHER" id="PTHR46438:SF11">
    <property type="entry name" value="LIPASE-RELATED"/>
    <property type="match status" value="1"/>
</dbReference>
<sequence length="290" mass="32915">MEDLNYPYAVKKVTLSNQVTIAYADEGAGKETLIFVHGLGSYLPAWKKVIDELRQDYRCIAIDLPGYGKSGKGDWTYDMAFFADCIDGLVKKLKIRKASLVGHSMGGQISMTLALRQPKWLQKMVLLAPAGFETFTEQDRTWFGQYVSAPILKATPTEQIERNFHVNFFGAKMPDDARFMYEDRLFMRETREYDHYCGMIPKCVQGMLQQPVYERLGEITKPTLILYGNDDLLIPNRILHPTLKVATVAQSGQQRIPHSQLVMVPQCGHFVLWDGAKTVAASIRTFFSTK</sequence>
<accession>F4L6I3</accession>
<dbReference type="SUPFAM" id="SSF53474">
    <property type="entry name" value="alpha/beta-Hydrolases"/>
    <property type="match status" value="1"/>
</dbReference>
<evidence type="ECO:0000313" key="3">
    <source>
        <dbReference type="Proteomes" id="UP000008461"/>
    </source>
</evidence>
<keyword evidence="3" id="KW-1185">Reference proteome</keyword>
<dbReference type="Proteomes" id="UP000008461">
    <property type="component" value="Chromosome"/>
</dbReference>
<gene>
    <name evidence="2" type="ordered locus">Halhy_1941</name>
</gene>
<dbReference type="eggNOG" id="COG2267">
    <property type="taxonomic scope" value="Bacteria"/>
</dbReference>
<keyword evidence="2" id="KW-0378">Hydrolase</keyword>
<dbReference type="Gene3D" id="3.40.50.1820">
    <property type="entry name" value="alpha/beta hydrolase"/>
    <property type="match status" value="1"/>
</dbReference>
<dbReference type="AlphaFoldDB" id="F4L6I3"/>
<reference key="2">
    <citation type="submission" date="2011-04" db="EMBL/GenBank/DDBJ databases">
        <title>Complete sequence of chromosome of Haliscomenobacter hydrossis DSM 1100.</title>
        <authorList>
            <consortium name="US DOE Joint Genome Institute (JGI-PGF)"/>
            <person name="Lucas S."/>
            <person name="Han J."/>
            <person name="Lapidus A."/>
            <person name="Bruce D."/>
            <person name="Goodwin L."/>
            <person name="Pitluck S."/>
            <person name="Peters L."/>
            <person name="Kyrpides N."/>
            <person name="Mavromatis K."/>
            <person name="Ivanova N."/>
            <person name="Ovchinnikova G."/>
            <person name="Pagani I."/>
            <person name="Daligault H."/>
            <person name="Detter J.C."/>
            <person name="Han C."/>
            <person name="Land M."/>
            <person name="Hauser L."/>
            <person name="Markowitz V."/>
            <person name="Cheng J.-F."/>
            <person name="Hugenholtz P."/>
            <person name="Woyke T."/>
            <person name="Wu D."/>
            <person name="Verbarg S."/>
            <person name="Frueling A."/>
            <person name="Brambilla E."/>
            <person name="Klenk H.-P."/>
            <person name="Eisen J.A."/>
        </authorList>
    </citation>
    <scope>NUCLEOTIDE SEQUENCE</scope>
    <source>
        <strain>DSM 1100</strain>
    </source>
</reference>
<dbReference type="PANTHER" id="PTHR46438">
    <property type="entry name" value="ALPHA/BETA-HYDROLASES SUPERFAMILY PROTEIN"/>
    <property type="match status" value="1"/>
</dbReference>
<proteinExistence type="predicted"/>
<protein>
    <submittedName>
        <fullName evidence="2">Alpha/beta hydrolase fold protein</fullName>
    </submittedName>
</protein>
<dbReference type="HOGENOM" id="CLU_020336_13_2_10"/>
<dbReference type="STRING" id="760192.Halhy_1941"/>
<dbReference type="InterPro" id="IPR029058">
    <property type="entry name" value="AB_hydrolase_fold"/>
</dbReference>
<name>F4L6I3_HALH1</name>
<dbReference type="EMBL" id="CP002691">
    <property type="protein sequence ID" value="AEE49826.1"/>
    <property type="molecule type" value="Genomic_DNA"/>
</dbReference>